<dbReference type="RefSeq" id="WP_105048576.1">
    <property type="nucleotide sequence ID" value="NZ_CP150661.1"/>
</dbReference>
<name>A0A2P6CDE1_9FLAO</name>
<dbReference type="OrthoDB" id="788674at2"/>
<evidence type="ECO:0000313" key="2">
    <source>
        <dbReference type="Proteomes" id="UP000247345"/>
    </source>
</evidence>
<dbReference type="EMBL" id="MSCK01000001">
    <property type="protein sequence ID" value="PQJ72911.1"/>
    <property type="molecule type" value="Genomic_DNA"/>
</dbReference>
<comment type="caution">
    <text evidence="1">The sequence shown here is derived from an EMBL/GenBank/DDBJ whole genome shotgun (WGS) entry which is preliminary data.</text>
</comment>
<dbReference type="Proteomes" id="UP000247345">
    <property type="component" value="Unassembled WGS sequence"/>
</dbReference>
<keyword evidence="2" id="KW-1185">Reference proteome</keyword>
<accession>A0A2P6CDE1</accession>
<reference evidence="1 2" key="1">
    <citation type="submission" date="2016-12" db="EMBL/GenBank/DDBJ databases">
        <title>Trade-off between light-utilization and light-protection in marine flavobacteria.</title>
        <authorList>
            <person name="Kumagai Y."/>
            <person name="Yoshizawa S."/>
            <person name="Kogure K."/>
            <person name="Iwasaki W."/>
        </authorList>
    </citation>
    <scope>NUCLEOTIDE SEQUENCE [LARGE SCALE GENOMIC DNA]</scope>
    <source>
        <strain evidence="1 2">KCTC 12100</strain>
    </source>
</reference>
<proteinExistence type="predicted"/>
<organism evidence="1 2">
    <name type="scientific">Polaribacter butkevichii</name>
    <dbReference type="NCBI Taxonomy" id="218490"/>
    <lineage>
        <taxon>Bacteria</taxon>
        <taxon>Pseudomonadati</taxon>
        <taxon>Bacteroidota</taxon>
        <taxon>Flavobacteriia</taxon>
        <taxon>Flavobacteriales</taxon>
        <taxon>Flavobacteriaceae</taxon>
    </lineage>
</organism>
<sequence>MKKNNYLLLILTLITCLVISFNTKAQVYEQYTSPVKQYNLDRIFDKDTLLFNDKMLNLLFADKVGTSFGGSNDLSLQKYFFGLDNDDKSITLGFNIDSRKGEKLDKLKWIFSGALKFKATNKFATIFDGEGKFLNDNIGATYKVTLIGNGTIDFTSSSKKKRREAIENNRKKLFDTYNKAAVKNNKEKLNNFKKEHKESRKFDDDLECYDKVLKEKHNTDYEELAQKEIDYLEENKMYNFISNRWVSLEVFTPFGGLTYNITPDENTIYQENRFYNINASLSGNYMRAYSSGKSIFFKAIVNVKNNNTIMVNNLSAKKFQTSTAATNNNLIITTEDVYVTSYDEFITTSLILEPAFFFITSKFGDFGFSPAVEFNFGKYKRTNWKVGLPISLKDNEGKPTINFEFQYKNIGTFDKSVNVFGISTNFLFGNLIN</sequence>
<gene>
    <name evidence="1" type="ORF">BTO14_06410</name>
</gene>
<dbReference type="AlphaFoldDB" id="A0A2P6CDE1"/>
<protein>
    <submittedName>
        <fullName evidence="1">Uncharacterized protein</fullName>
    </submittedName>
</protein>
<evidence type="ECO:0000313" key="1">
    <source>
        <dbReference type="EMBL" id="PQJ72911.1"/>
    </source>
</evidence>